<comment type="catalytic activity">
    <reaction evidence="18">
        <text>pentanoyl-CoA + H2O = pentanoate + CoA + H(+)</text>
        <dbReference type="Rhea" id="RHEA:55052"/>
        <dbReference type="ChEBI" id="CHEBI:15377"/>
        <dbReference type="ChEBI" id="CHEBI:15378"/>
        <dbReference type="ChEBI" id="CHEBI:31011"/>
        <dbReference type="ChEBI" id="CHEBI:57287"/>
        <dbReference type="ChEBI" id="CHEBI:57389"/>
    </reaction>
    <physiologicalReaction direction="left-to-right" evidence="18">
        <dbReference type="Rhea" id="RHEA:55053"/>
    </physiologicalReaction>
</comment>
<dbReference type="GO" id="GO:0006637">
    <property type="term" value="P:acyl-CoA metabolic process"/>
    <property type="evidence" value="ECO:0007669"/>
    <property type="project" value="InterPro"/>
</dbReference>
<dbReference type="GO" id="GO:0005829">
    <property type="term" value="C:cytosol"/>
    <property type="evidence" value="ECO:0007669"/>
    <property type="project" value="TreeGrafter"/>
</dbReference>
<comment type="catalytic activity">
    <reaction evidence="15">
        <text>(2E)-dodecenoyl-CoA + H2O = (2E)-dodecenoate + CoA + H(+)</text>
        <dbReference type="Rhea" id="RHEA:65212"/>
        <dbReference type="ChEBI" id="CHEBI:15377"/>
        <dbReference type="ChEBI" id="CHEBI:15378"/>
        <dbReference type="ChEBI" id="CHEBI:57287"/>
        <dbReference type="ChEBI" id="CHEBI:57330"/>
        <dbReference type="ChEBI" id="CHEBI:84274"/>
    </reaction>
    <physiologicalReaction direction="left-to-right" evidence="15">
        <dbReference type="Rhea" id="RHEA:65213"/>
    </physiologicalReaction>
</comment>
<comment type="catalytic activity">
    <reaction evidence="20">
        <text>a fatty acyl-CoA + H2O = a fatty acid + CoA + H(+)</text>
        <dbReference type="Rhea" id="RHEA:16781"/>
        <dbReference type="ChEBI" id="CHEBI:15377"/>
        <dbReference type="ChEBI" id="CHEBI:15378"/>
        <dbReference type="ChEBI" id="CHEBI:28868"/>
        <dbReference type="ChEBI" id="CHEBI:57287"/>
        <dbReference type="ChEBI" id="CHEBI:77636"/>
        <dbReference type="EC" id="3.1.2.20"/>
    </reaction>
    <physiologicalReaction direction="left-to-right" evidence="20">
        <dbReference type="Rhea" id="RHEA:16782"/>
    </physiologicalReaction>
</comment>
<evidence type="ECO:0000256" key="21">
    <source>
        <dbReference type="ARBA" id="ARBA00051093"/>
    </source>
</evidence>
<dbReference type="KEGG" id="ete:ETEE_2948"/>
<dbReference type="InterPro" id="IPR003703">
    <property type="entry name" value="Acyl_CoA_thio"/>
</dbReference>
<comment type="catalytic activity">
    <reaction evidence="8">
        <text>octanoyl-CoA + H2O = octanoate + CoA + H(+)</text>
        <dbReference type="Rhea" id="RHEA:30143"/>
        <dbReference type="ChEBI" id="CHEBI:15377"/>
        <dbReference type="ChEBI" id="CHEBI:15378"/>
        <dbReference type="ChEBI" id="CHEBI:25646"/>
        <dbReference type="ChEBI" id="CHEBI:57287"/>
        <dbReference type="ChEBI" id="CHEBI:57386"/>
    </reaction>
    <physiologicalReaction direction="left-to-right" evidence="8">
        <dbReference type="Rhea" id="RHEA:30144"/>
    </physiologicalReaction>
</comment>
<evidence type="ECO:0000256" key="15">
    <source>
        <dbReference type="ARBA" id="ARBA00050629"/>
    </source>
</evidence>
<evidence type="ECO:0000256" key="11">
    <source>
        <dbReference type="ARBA" id="ARBA00048180"/>
    </source>
</evidence>
<dbReference type="NCBIfam" id="TIGR00189">
    <property type="entry name" value="tesB"/>
    <property type="match status" value="1"/>
</dbReference>
<evidence type="ECO:0000256" key="9">
    <source>
        <dbReference type="ARBA" id="ARBA00047969"/>
    </source>
</evidence>
<dbReference type="InterPro" id="IPR049449">
    <property type="entry name" value="TesB_ACOT8-like_N"/>
</dbReference>
<dbReference type="InterPro" id="IPR042171">
    <property type="entry name" value="Acyl-CoA_hotdog"/>
</dbReference>
<evidence type="ECO:0000256" key="13">
    <source>
        <dbReference type="ARBA" id="ARBA00050380"/>
    </source>
</evidence>
<dbReference type="EC" id="3.1.2.20" evidence="7"/>
<proteinExistence type="inferred from homology"/>
<evidence type="ECO:0000256" key="16">
    <source>
        <dbReference type="ARBA" id="ARBA00050660"/>
    </source>
</evidence>
<sequence length="288" mass="32415">MSQALQKLLNLLNLEKIEQGIYRGQSEDLGLRQVFGGQVVGQALYAAKQTVDAQRQLHSFHSYFLRPGDSRMPIVYDVEVLRDGNSFSARRINAIQHGKPIFYMTASFQSQEAGFEHQSSMPQVAGPEGLPSETDIARSLRHLIPEAVRDTFTREQAIEMRPVTFHNPLKGEVCPPQRYVWLRANGVLPDDPRVHQYLLGYASDFNFLPTALQPHGKGFLEPGMQVATLDHSMWFHRAFRLDDWLLYAVDSPSASGARGLVRGQFFDRQGHLVASAAQEGVIRQHPAH</sequence>
<evidence type="ECO:0000256" key="22">
    <source>
        <dbReference type="ARBA" id="ARBA00051478"/>
    </source>
</evidence>
<evidence type="ECO:0000256" key="6">
    <source>
        <dbReference type="ARBA" id="ARBA00037002"/>
    </source>
</evidence>
<dbReference type="GO" id="GO:0009062">
    <property type="term" value="P:fatty acid catabolic process"/>
    <property type="evidence" value="ECO:0007669"/>
    <property type="project" value="TreeGrafter"/>
</dbReference>
<dbReference type="FunFam" id="2.40.160.210:FF:000001">
    <property type="entry name" value="Acyl-CoA thioesterase II"/>
    <property type="match status" value="1"/>
</dbReference>
<dbReference type="Gene3D" id="2.40.160.210">
    <property type="entry name" value="Acyl-CoA thioesterase, double hotdog domain"/>
    <property type="match status" value="1"/>
</dbReference>
<feature type="domain" description="Acyl-CoA thioesterase 2 C-terminal" evidence="30">
    <location>
        <begin position="149"/>
        <end position="281"/>
    </location>
</feature>
<dbReference type="Pfam" id="PF13622">
    <property type="entry name" value="4HBT_3"/>
    <property type="match status" value="1"/>
</dbReference>
<evidence type="ECO:0000256" key="18">
    <source>
        <dbReference type="ARBA" id="ARBA00050810"/>
    </source>
</evidence>
<dbReference type="GeneID" id="33940443"/>
<comment type="catalytic activity">
    <reaction evidence="26">
        <text>hexadecanoyl-CoA + H2O = hexadecanoate + CoA + H(+)</text>
        <dbReference type="Rhea" id="RHEA:16645"/>
        <dbReference type="ChEBI" id="CHEBI:7896"/>
        <dbReference type="ChEBI" id="CHEBI:15377"/>
        <dbReference type="ChEBI" id="CHEBI:15378"/>
        <dbReference type="ChEBI" id="CHEBI:57287"/>
        <dbReference type="ChEBI" id="CHEBI:57379"/>
    </reaction>
    <physiologicalReaction direction="left-to-right" evidence="26">
        <dbReference type="Rhea" id="RHEA:16646"/>
    </physiologicalReaction>
</comment>
<comment type="catalytic activity">
    <reaction evidence="22">
        <text>octadecanoyl-CoA + H2O = octadecanoate + CoA + H(+)</text>
        <dbReference type="Rhea" id="RHEA:30139"/>
        <dbReference type="ChEBI" id="CHEBI:15377"/>
        <dbReference type="ChEBI" id="CHEBI:15378"/>
        <dbReference type="ChEBI" id="CHEBI:25629"/>
        <dbReference type="ChEBI" id="CHEBI:57287"/>
        <dbReference type="ChEBI" id="CHEBI:57394"/>
    </reaction>
    <physiologicalReaction direction="left-to-right" evidence="22">
        <dbReference type="Rhea" id="RHEA:30140"/>
    </physiologicalReaction>
</comment>
<dbReference type="CDD" id="cd03444">
    <property type="entry name" value="Thioesterase_II_repeat1"/>
    <property type="match status" value="1"/>
</dbReference>
<evidence type="ECO:0000256" key="29">
    <source>
        <dbReference type="ARBA" id="ARBA00079653"/>
    </source>
</evidence>
<comment type="catalytic activity">
    <reaction evidence="17">
        <text>(3S)-3-hydroxypentanoyl-CoA + H2O = (3S)-3-hydroxypentanoate + CoA + H(+)</text>
        <dbReference type="Rhea" id="RHEA:55096"/>
        <dbReference type="ChEBI" id="CHEBI:15377"/>
        <dbReference type="ChEBI" id="CHEBI:15378"/>
        <dbReference type="ChEBI" id="CHEBI:57287"/>
        <dbReference type="ChEBI" id="CHEBI:138607"/>
        <dbReference type="ChEBI" id="CHEBI:138608"/>
    </reaction>
    <physiologicalReaction direction="left-to-right" evidence="17">
        <dbReference type="Rhea" id="RHEA:55097"/>
    </physiologicalReaction>
</comment>
<name>A0A076LUZ2_9GAMM</name>
<comment type="catalytic activity">
    <reaction evidence="6">
        <text>(9Z)-octadecenoyl-CoA + H2O = (9Z)-octadecenoate + CoA + H(+)</text>
        <dbReference type="Rhea" id="RHEA:40139"/>
        <dbReference type="ChEBI" id="CHEBI:15377"/>
        <dbReference type="ChEBI" id="CHEBI:15378"/>
        <dbReference type="ChEBI" id="CHEBI:30823"/>
        <dbReference type="ChEBI" id="CHEBI:57287"/>
        <dbReference type="ChEBI" id="CHEBI:57387"/>
    </reaction>
    <physiologicalReaction direction="left-to-right" evidence="6">
        <dbReference type="Rhea" id="RHEA:40140"/>
    </physiologicalReaction>
</comment>
<comment type="catalytic activity">
    <reaction evidence="12">
        <text>hexanoyl-CoA + H2O = hexanoate + CoA + H(+)</text>
        <dbReference type="Rhea" id="RHEA:40115"/>
        <dbReference type="ChEBI" id="CHEBI:15377"/>
        <dbReference type="ChEBI" id="CHEBI:15378"/>
        <dbReference type="ChEBI" id="CHEBI:17120"/>
        <dbReference type="ChEBI" id="CHEBI:57287"/>
        <dbReference type="ChEBI" id="CHEBI:62620"/>
    </reaction>
    <physiologicalReaction direction="left-to-right" evidence="12">
        <dbReference type="Rhea" id="RHEA:40116"/>
    </physiologicalReaction>
</comment>
<dbReference type="GO" id="GO:0047617">
    <property type="term" value="F:fatty acyl-CoA hydrolase activity"/>
    <property type="evidence" value="ECO:0007669"/>
    <property type="project" value="UniProtKB-EC"/>
</dbReference>
<dbReference type="AlphaFoldDB" id="A0A076LUZ2"/>
<gene>
    <name evidence="32" type="primary">tesB</name>
    <name evidence="32" type="ORF">ETEE_2948</name>
</gene>
<evidence type="ECO:0000256" key="4">
    <source>
        <dbReference type="ARBA" id="ARBA00022801"/>
    </source>
</evidence>
<evidence type="ECO:0000256" key="26">
    <source>
        <dbReference type="ARBA" id="ARBA00052691"/>
    </source>
</evidence>
<evidence type="ECO:0000259" key="31">
    <source>
        <dbReference type="Pfam" id="PF13622"/>
    </source>
</evidence>
<evidence type="ECO:0000256" key="10">
    <source>
        <dbReference type="ARBA" id="ARBA00048074"/>
    </source>
</evidence>
<evidence type="ECO:0000256" key="7">
    <source>
        <dbReference type="ARBA" id="ARBA00038894"/>
    </source>
</evidence>
<evidence type="ECO:0000313" key="32">
    <source>
        <dbReference type="EMBL" id="AIJ09379.1"/>
    </source>
</evidence>
<evidence type="ECO:0000256" key="28">
    <source>
        <dbReference type="ARBA" id="ARBA00071120"/>
    </source>
</evidence>
<comment type="catalytic activity">
    <reaction evidence="14">
        <text>(3E,5Z)-tetradecadienoyl-CoA + H2O = (3E,5Z)-tetradecadienoate + CoA + H(+)</text>
        <dbReference type="Rhea" id="RHEA:55044"/>
        <dbReference type="ChEBI" id="CHEBI:15377"/>
        <dbReference type="ChEBI" id="CHEBI:15378"/>
        <dbReference type="ChEBI" id="CHEBI:57287"/>
        <dbReference type="ChEBI" id="CHEBI:71586"/>
        <dbReference type="ChEBI" id="CHEBI:71590"/>
    </reaction>
    <physiologicalReaction direction="left-to-right" evidence="14">
        <dbReference type="Rhea" id="RHEA:55045"/>
    </physiologicalReaction>
</comment>
<comment type="catalytic activity">
    <reaction evidence="16">
        <text>3-hydroxydodecanoyl-CoA + H2O = 3-hydroxydodecanoate + CoA + H(+)</text>
        <dbReference type="Rhea" id="RHEA:65232"/>
        <dbReference type="ChEBI" id="CHEBI:15377"/>
        <dbReference type="ChEBI" id="CHEBI:15378"/>
        <dbReference type="ChEBI" id="CHEBI:57287"/>
        <dbReference type="ChEBI" id="CHEBI:76616"/>
        <dbReference type="ChEBI" id="CHEBI:156383"/>
    </reaction>
    <physiologicalReaction direction="left-to-right" evidence="16">
        <dbReference type="Rhea" id="RHEA:65233"/>
    </physiologicalReaction>
</comment>
<keyword evidence="4 32" id="KW-0378">Hydrolase</keyword>
<evidence type="ECO:0000256" key="25">
    <source>
        <dbReference type="ARBA" id="ARBA00052191"/>
    </source>
</evidence>
<dbReference type="PANTHER" id="PTHR11066:SF34">
    <property type="entry name" value="ACYL-COENZYME A THIOESTERASE 8"/>
    <property type="match status" value="1"/>
</dbReference>
<evidence type="ECO:0000256" key="8">
    <source>
        <dbReference type="ARBA" id="ARBA00047588"/>
    </source>
</evidence>
<evidence type="ECO:0000256" key="12">
    <source>
        <dbReference type="ARBA" id="ARBA00050199"/>
    </source>
</evidence>
<comment type="catalytic activity">
    <reaction evidence="25">
        <text>(3S)-3-hydroxybutanoyl-CoA + H2O = (S)-3-hydroxybutanoate + CoA + H(+)</text>
        <dbReference type="Rhea" id="RHEA:65208"/>
        <dbReference type="ChEBI" id="CHEBI:11047"/>
        <dbReference type="ChEBI" id="CHEBI:15377"/>
        <dbReference type="ChEBI" id="CHEBI:15378"/>
        <dbReference type="ChEBI" id="CHEBI:57287"/>
        <dbReference type="ChEBI" id="CHEBI:57316"/>
    </reaction>
    <physiologicalReaction direction="left-to-right" evidence="25">
        <dbReference type="Rhea" id="RHEA:65209"/>
    </physiologicalReaction>
</comment>
<dbReference type="InterPro" id="IPR025652">
    <property type="entry name" value="TesB_C"/>
</dbReference>
<comment type="function">
    <text evidence="27">Thioesterase that has relatively broad substrate specificity, hydrolyzing primarily medium- and long-chain acyl-CoA substrates to free fatty acids and CoA. Functions in the thioesterase-dependent pathway of beta-oxidation of oleate and conjugated linoleate ((9Z,11E)-octadecadienoate or CLA), which provides all energy and carbon precursors required for the growth of E.coli. Thus, supports growth on oleate or conjugated linoleate as the sole source of carbon by hydrolyzing 3,5-tetradecadienoyl-CoA, the terminal metabolite of oleate beta-oxidation via the alternative thioesterase-dependent pathway, and 3,5-dodecadienoyl-CoA, the end product of CLA beta-oxidation, respectively. Seems to be involved in 3-hydroxyalkanoate production in E.coli.</text>
</comment>
<dbReference type="InterPro" id="IPR029069">
    <property type="entry name" value="HotDog_dom_sf"/>
</dbReference>
<dbReference type="Pfam" id="PF02551">
    <property type="entry name" value="Acyl_CoA_thio"/>
    <property type="match status" value="1"/>
</dbReference>
<comment type="catalytic activity">
    <reaction evidence="10">
        <text>dodecanoyl-CoA + H2O = dodecanoate + CoA + H(+)</text>
        <dbReference type="Rhea" id="RHEA:30135"/>
        <dbReference type="ChEBI" id="CHEBI:15377"/>
        <dbReference type="ChEBI" id="CHEBI:15378"/>
        <dbReference type="ChEBI" id="CHEBI:18262"/>
        <dbReference type="ChEBI" id="CHEBI:57287"/>
        <dbReference type="ChEBI" id="CHEBI:57375"/>
    </reaction>
    <physiologicalReaction direction="left-to-right" evidence="10">
        <dbReference type="Rhea" id="RHEA:30136"/>
    </physiologicalReaction>
</comment>
<evidence type="ECO:0000256" key="17">
    <source>
        <dbReference type="ARBA" id="ARBA00050803"/>
    </source>
</evidence>
<comment type="catalytic activity">
    <reaction evidence="11">
        <text>tetradecanoyl-CoA + H2O = tetradecanoate + CoA + H(+)</text>
        <dbReference type="Rhea" id="RHEA:40119"/>
        <dbReference type="ChEBI" id="CHEBI:15377"/>
        <dbReference type="ChEBI" id="CHEBI:15378"/>
        <dbReference type="ChEBI" id="CHEBI:30807"/>
        <dbReference type="ChEBI" id="CHEBI:57287"/>
        <dbReference type="ChEBI" id="CHEBI:57385"/>
    </reaction>
    <physiologicalReaction direction="left-to-right" evidence="11">
        <dbReference type="Rhea" id="RHEA:40120"/>
    </physiologicalReaction>
</comment>
<comment type="catalytic activity">
    <reaction evidence="23">
        <text>(3R)-3-hydroxybutanoyl-CoA + H2O = (R)-3-hydroxybutanoate + CoA + H(+)</text>
        <dbReference type="Rhea" id="RHEA:65204"/>
        <dbReference type="ChEBI" id="CHEBI:10983"/>
        <dbReference type="ChEBI" id="CHEBI:15377"/>
        <dbReference type="ChEBI" id="CHEBI:15378"/>
        <dbReference type="ChEBI" id="CHEBI:57287"/>
        <dbReference type="ChEBI" id="CHEBI:57315"/>
    </reaction>
    <physiologicalReaction direction="left-to-right" evidence="23">
        <dbReference type="Rhea" id="RHEA:65205"/>
    </physiologicalReaction>
</comment>
<comment type="similarity">
    <text evidence="2">Belongs to the C/M/P thioester hydrolase family.</text>
</comment>
<evidence type="ECO:0000259" key="30">
    <source>
        <dbReference type="Pfam" id="PF02551"/>
    </source>
</evidence>
<dbReference type="CDD" id="cd03445">
    <property type="entry name" value="Thioesterase_II_repeat2"/>
    <property type="match status" value="1"/>
</dbReference>
<evidence type="ECO:0000256" key="3">
    <source>
        <dbReference type="ARBA" id="ARBA00011881"/>
    </source>
</evidence>
<comment type="catalytic activity">
    <reaction evidence="19">
        <text>(3Z,5E)-dodecadienoyl-CoA + H2O = (3Z,5E)-dodecadienoate + CoA + H(+)</text>
        <dbReference type="Rhea" id="RHEA:65172"/>
        <dbReference type="ChEBI" id="CHEBI:15377"/>
        <dbReference type="ChEBI" id="CHEBI:15378"/>
        <dbReference type="ChEBI" id="CHEBI:57287"/>
        <dbReference type="ChEBI" id="CHEBI:156333"/>
        <dbReference type="ChEBI" id="CHEBI:156334"/>
    </reaction>
    <physiologicalReaction direction="left-to-right" evidence="19">
        <dbReference type="Rhea" id="RHEA:65173"/>
    </physiologicalReaction>
</comment>
<dbReference type="PANTHER" id="PTHR11066">
    <property type="entry name" value="ACYL-COA THIOESTERASE"/>
    <property type="match status" value="1"/>
</dbReference>
<dbReference type="EMBL" id="CP006664">
    <property type="protein sequence ID" value="AIJ09379.1"/>
    <property type="molecule type" value="Genomic_DNA"/>
</dbReference>
<feature type="domain" description="Acyl-CoA thioesterase-like N-terminal HotDog" evidence="31">
    <location>
        <begin position="33"/>
        <end position="109"/>
    </location>
</feature>
<comment type="catalytic activity">
    <reaction evidence="21">
        <text>3-oxododecanoyl-CoA + H2O = 3-oxododecanoate + CoA + H(+)</text>
        <dbReference type="Rhea" id="RHEA:65216"/>
        <dbReference type="ChEBI" id="CHEBI:15377"/>
        <dbReference type="ChEBI" id="CHEBI:15378"/>
        <dbReference type="ChEBI" id="CHEBI:29743"/>
        <dbReference type="ChEBI" id="CHEBI:57287"/>
        <dbReference type="ChEBI" id="CHEBI:62615"/>
    </reaction>
    <physiologicalReaction direction="left-to-right" evidence="21">
        <dbReference type="Rhea" id="RHEA:65217"/>
    </physiologicalReaction>
</comment>
<evidence type="ECO:0000256" key="5">
    <source>
        <dbReference type="ARBA" id="ARBA00023098"/>
    </source>
</evidence>
<keyword evidence="5" id="KW-0443">Lipid metabolism</keyword>
<dbReference type="RefSeq" id="WP_034163652.1">
    <property type="nucleotide sequence ID" value="NZ_CP006664.1"/>
</dbReference>
<evidence type="ECO:0000256" key="27">
    <source>
        <dbReference type="ARBA" id="ARBA00055321"/>
    </source>
</evidence>
<evidence type="ECO:0000313" key="33">
    <source>
        <dbReference type="Proteomes" id="UP000028681"/>
    </source>
</evidence>
<evidence type="ECO:0000256" key="23">
    <source>
        <dbReference type="ARBA" id="ARBA00051737"/>
    </source>
</evidence>
<dbReference type="Proteomes" id="UP000028681">
    <property type="component" value="Chromosome"/>
</dbReference>
<comment type="catalytic activity">
    <reaction evidence="9">
        <text>decanoyl-CoA + H2O = decanoate + CoA + H(+)</text>
        <dbReference type="Rhea" id="RHEA:40059"/>
        <dbReference type="ChEBI" id="CHEBI:15377"/>
        <dbReference type="ChEBI" id="CHEBI:15378"/>
        <dbReference type="ChEBI" id="CHEBI:27689"/>
        <dbReference type="ChEBI" id="CHEBI:57287"/>
        <dbReference type="ChEBI" id="CHEBI:61430"/>
    </reaction>
    <physiologicalReaction direction="left-to-right" evidence="9">
        <dbReference type="Rhea" id="RHEA:40060"/>
    </physiologicalReaction>
</comment>
<evidence type="ECO:0000256" key="20">
    <source>
        <dbReference type="ARBA" id="ARBA00050943"/>
    </source>
</evidence>
<evidence type="ECO:0000256" key="19">
    <source>
        <dbReference type="ARBA" id="ARBA00050889"/>
    </source>
</evidence>
<evidence type="ECO:0000256" key="1">
    <source>
        <dbReference type="ARBA" id="ARBA00000295"/>
    </source>
</evidence>
<comment type="catalytic activity">
    <reaction evidence="24">
        <text>(3R)-3-hydroxypentanoyl-CoA + H2O = (3R)-3-hydroxypentanoate + CoA + H(+)</text>
        <dbReference type="Rhea" id="RHEA:55084"/>
        <dbReference type="ChEBI" id="CHEBI:15377"/>
        <dbReference type="ChEBI" id="CHEBI:15378"/>
        <dbReference type="ChEBI" id="CHEBI:57287"/>
        <dbReference type="ChEBI" id="CHEBI:138587"/>
        <dbReference type="ChEBI" id="CHEBI:138588"/>
    </reaction>
    <physiologicalReaction direction="left-to-right" evidence="24">
        <dbReference type="Rhea" id="RHEA:55085"/>
    </physiologicalReaction>
</comment>
<comment type="catalytic activity">
    <reaction evidence="13">
        <text>4-methylpentanoyl-CoA + H2O = 4-methylpentanoate + CoA + H(+)</text>
        <dbReference type="Rhea" id="RHEA:55064"/>
        <dbReference type="ChEBI" id="CHEBI:15377"/>
        <dbReference type="ChEBI" id="CHEBI:15378"/>
        <dbReference type="ChEBI" id="CHEBI:57287"/>
        <dbReference type="ChEBI" id="CHEBI:74904"/>
        <dbReference type="ChEBI" id="CHEBI:131445"/>
    </reaction>
    <physiologicalReaction direction="left-to-right" evidence="13">
        <dbReference type="Rhea" id="RHEA:55065"/>
    </physiologicalReaction>
</comment>
<reference evidence="32 33" key="1">
    <citation type="journal article" date="2012" name="PLoS ONE">
        <title>Edwardsiella comparative phylogenomics reveal the new intra/inter-species taxonomic relationships, virulence evolution and niche adaptation mechanisms.</title>
        <authorList>
            <person name="Yang M."/>
            <person name="Lv Y."/>
            <person name="Xiao J."/>
            <person name="Wu H."/>
            <person name="Zheng H."/>
            <person name="Liu Q."/>
            <person name="Zhang Y."/>
            <person name="Wang Q."/>
        </authorList>
    </citation>
    <scope>NUCLEOTIDE SEQUENCE [LARGE SCALE GENOMIC DNA]</scope>
    <source>
        <strain evidence="33">080813</strain>
    </source>
</reference>
<evidence type="ECO:0000256" key="14">
    <source>
        <dbReference type="ARBA" id="ARBA00050558"/>
    </source>
</evidence>
<protein>
    <recommendedName>
        <fullName evidence="28">Acyl-CoA thioesterase 2</fullName>
        <ecNumber evidence="7">3.1.2.20</ecNumber>
    </recommendedName>
    <alternativeName>
        <fullName evidence="29">Thioesterase II</fullName>
    </alternativeName>
</protein>
<evidence type="ECO:0000256" key="24">
    <source>
        <dbReference type="ARBA" id="ARBA00051978"/>
    </source>
</evidence>
<comment type="subunit">
    <text evidence="3">Homotetramer.</text>
</comment>
<accession>A0A076LUZ2</accession>
<organism evidence="32 33">
    <name type="scientific">Edwardsiella anguillarum ET080813</name>
    <dbReference type="NCBI Taxonomy" id="667120"/>
    <lineage>
        <taxon>Bacteria</taxon>
        <taxon>Pseudomonadati</taxon>
        <taxon>Pseudomonadota</taxon>
        <taxon>Gammaproteobacteria</taxon>
        <taxon>Enterobacterales</taxon>
        <taxon>Hafniaceae</taxon>
        <taxon>Edwardsiella</taxon>
    </lineage>
</organism>
<dbReference type="SUPFAM" id="SSF54637">
    <property type="entry name" value="Thioesterase/thiol ester dehydrase-isomerase"/>
    <property type="match status" value="2"/>
</dbReference>
<dbReference type="HOGENOM" id="CLU_032690_0_0_6"/>
<dbReference type="NCBIfam" id="NF007817">
    <property type="entry name" value="PRK10526.1"/>
    <property type="match status" value="1"/>
</dbReference>
<comment type="catalytic activity">
    <reaction evidence="1">
        <text>butanoyl-CoA + H2O = butanoate + CoA + H(+)</text>
        <dbReference type="Rhea" id="RHEA:40111"/>
        <dbReference type="ChEBI" id="CHEBI:15377"/>
        <dbReference type="ChEBI" id="CHEBI:15378"/>
        <dbReference type="ChEBI" id="CHEBI:17968"/>
        <dbReference type="ChEBI" id="CHEBI:57287"/>
        <dbReference type="ChEBI" id="CHEBI:57371"/>
    </reaction>
    <physiologicalReaction direction="left-to-right" evidence="1">
        <dbReference type="Rhea" id="RHEA:40112"/>
    </physiologicalReaction>
</comment>
<evidence type="ECO:0000256" key="2">
    <source>
        <dbReference type="ARBA" id="ARBA00006538"/>
    </source>
</evidence>